<dbReference type="SMART" id="SM00130">
    <property type="entry name" value="KR"/>
    <property type="match status" value="1"/>
</dbReference>
<evidence type="ECO:0000256" key="12">
    <source>
        <dbReference type="ARBA" id="ARBA00023201"/>
    </source>
</evidence>
<name>A0A8J9YRY6_BRALA</name>
<evidence type="ECO:0000256" key="10">
    <source>
        <dbReference type="ARBA" id="ARBA00023136"/>
    </source>
</evidence>
<comment type="caution">
    <text evidence="14">Lacks conserved residue(s) required for the propagation of feature annotation.</text>
</comment>
<gene>
    <name evidence="19" type="primary">EDIL3</name>
    <name evidence="19" type="ORF">BLAG_LOCUS4814</name>
</gene>
<dbReference type="OrthoDB" id="6021021at2759"/>
<evidence type="ECO:0000256" key="9">
    <source>
        <dbReference type="ARBA" id="ARBA00023065"/>
    </source>
</evidence>
<feature type="domain" description="Kringle" evidence="18">
    <location>
        <begin position="1141"/>
        <end position="1219"/>
    </location>
</feature>
<dbReference type="PROSITE" id="PS01286">
    <property type="entry name" value="FA58C_2"/>
    <property type="match status" value="1"/>
</dbReference>
<dbReference type="InterPro" id="IPR000001">
    <property type="entry name" value="Kringle"/>
</dbReference>
<evidence type="ECO:0000256" key="11">
    <source>
        <dbReference type="ARBA" id="ARBA00023157"/>
    </source>
</evidence>
<dbReference type="GO" id="GO:0005886">
    <property type="term" value="C:plasma membrane"/>
    <property type="evidence" value="ECO:0007669"/>
    <property type="project" value="TreeGrafter"/>
</dbReference>
<evidence type="ECO:0000256" key="4">
    <source>
        <dbReference type="ARBA" id="ARBA00022461"/>
    </source>
</evidence>
<dbReference type="InterPro" id="IPR038178">
    <property type="entry name" value="Kringle_sf"/>
</dbReference>
<evidence type="ECO:0000256" key="2">
    <source>
        <dbReference type="ARBA" id="ARBA00010241"/>
    </source>
</evidence>
<keyword evidence="3 15" id="KW-0813">Transport</keyword>
<keyword evidence="8" id="KW-0915">Sodium</keyword>
<evidence type="ECO:0000256" key="3">
    <source>
        <dbReference type="ARBA" id="ARBA00022448"/>
    </source>
</evidence>
<sequence length="1530" mass="171764">MTSTNDVDLAVLQGIDPMLLRVIEKTVEERAQKIVDKHLKERDEKITQQKKMDIKTMTKEFCTTTTAHGVSRVAEANTTRSRIIWTIILVTCVTLFVYQSAILIKSYFEYPVNVDIKVVDNKKLTFPSVTVCNNNRLRKSTLRGSRHGSLLELDERTARDVADYLWEKQHVEEEVVINMESGNPDVESGPDLGSGLMSIFLSDDSLEASTECRLRSQQLCTLAQLMREPSGYHMRTEWSYFSREGWAAMIGHPCPGTEEEDTCDECYNNRVMLKHIEDIHSKINTTFCCTADSYVQLTVETFQTHMEALSPDTCANLVGLEQGEPCSASQLIAAYNAGRRFDNWGWFGMTRDVQMMLNEGCSNTSTASTCYRGVLPTNTTPQNAGMFCCSPQLCVQSGCTAKIPGCSNPLGMESGKIHDHQISASSSNDDHPPEYGRLNSITPWRFDPYYDESPRFEVDFGKMVILTGVIIQGDGETVQTYAIQHGMTSSHWLDYVDEYGEAVLFCGHVNGNGYNFQHLYHPVLTRHVAILPRFNGWNGKNLRVEFLGCGEDDCIFAPGPFLMMNTIDPSSISCRSKDCVSNVTTYRGTVRSSGNATCQDWTCPNRHFDFCLEENFCRFAPDGNSTDLVCPSVSDSGEVNLTSAPCQSIAKCPISEADDEPVFPTMHKFYQHTFAAQYCEERGKQLCSLEQLVLLNTFRDIKAKEWGWISDHGWEAMFEEDCTNATAEFCYKNLYRYRRSNAVSRVAYCCDSLFELTEETYQNHTSAENGCRDRGMQLCLPSQLMTVHDASIRRDKYPEDIAWINMADKVALLNETCGCNVGEKCLRNRIPLFEIAQSKAYKALCCEESFFLSEDTISNQWDALTLCAMGGLQACSRFQLNALYGDGVRKEGFAWFAELNGVTSLQTPCNTSDHNCEDGVTYENITSTNDTSFPVYCCKLESHPVPSNPSMPRKADETNHFIGCNSPLGMESGIIVHDQINSSSFSDQQHTPNHARLNSRSYWKMGDYDKTPWIQVDLRNSHVIPGVITQGGGDVGGYVTSFSLSFSVDGNQWQAYTDDEGTLFQTVFLGNKDGYTPNHVYFSRAVATRYIRLYPQSWKGLGGLRLEIVGCRSSSCTPRNADEESDVQFYNRHEVMCTEPECIIGRGLNYRGKQNVTRSGQPCQKWNSHDPQYHCTTPSLYPDADLTENYCRNIPDHPAKAPWCYTGERDWEYCGMERCEVGCVDLKLNSVAGENDWGEFLLSSNTDDYTDITDFSMATREEIAEMGHQKEDLILQCTFDKERCSLDDFKVTQNAKYGNCFTFNHGEDGVVRNTTKVGAEYGLKLTLSIETDEYVGLFGQDPGAKVTIHSVGSTPFPEGNAINAKPGESSFVGLKRSSIRRQPHPYGDCTSYQEKDVLYGGRYTYETCQHSCLQAALLEQCGCSDELITINSTLCSVLNNTQECCRQEVRTRHEDGNLTCDCHQSCNENSYSLWLSSSLWPSDSYVCGKLRAPSPPNLTSMTSNLSDDRNTLVQTSPSELGQLQNLLDVF</sequence>
<dbReference type="Pfam" id="PF00754">
    <property type="entry name" value="F5_F8_type_C"/>
    <property type="match status" value="2"/>
</dbReference>
<comment type="similarity">
    <text evidence="15">Belongs to the amiloride-sensitive sodium channel (TC 1.A.6) family.</text>
</comment>
<dbReference type="Pfam" id="PF00858">
    <property type="entry name" value="ASC"/>
    <property type="match status" value="2"/>
</dbReference>
<dbReference type="CDD" id="cd00057">
    <property type="entry name" value="FA58C"/>
    <property type="match status" value="1"/>
</dbReference>
<dbReference type="EMBL" id="OV696697">
    <property type="protein sequence ID" value="CAH1241014.1"/>
    <property type="molecule type" value="Genomic_DNA"/>
</dbReference>
<evidence type="ECO:0000256" key="5">
    <source>
        <dbReference type="ARBA" id="ARBA00022572"/>
    </source>
</evidence>
<dbReference type="PROSITE" id="PS01206">
    <property type="entry name" value="ASC"/>
    <property type="match status" value="1"/>
</dbReference>
<keyword evidence="11 14" id="KW-1015">Disulfide bond</keyword>
<keyword evidence="12 15" id="KW-0739">Sodium transport</keyword>
<comment type="subcellular location">
    <subcellularLocation>
        <location evidence="1">Membrane</location>
        <topology evidence="1">Multi-pass membrane protein</topology>
    </subcellularLocation>
</comment>
<proteinExistence type="inferred from homology"/>
<keyword evidence="7 16" id="KW-1133">Transmembrane helix</keyword>
<protein>
    <submittedName>
        <fullName evidence="19">EDIL3 protein</fullName>
    </submittedName>
</protein>
<organism evidence="19 20">
    <name type="scientific">Branchiostoma lanceolatum</name>
    <name type="common">Common lancelet</name>
    <name type="synonym">Amphioxus lanceolatum</name>
    <dbReference type="NCBI Taxonomy" id="7740"/>
    <lineage>
        <taxon>Eukaryota</taxon>
        <taxon>Metazoa</taxon>
        <taxon>Chordata</taxon>
        <taxon>Cephalochordata</taxon>
        <taxon>Leptocardii</taxon>
        <taxon>Amphioxiformes</taxon>
        <taxon>Branchiostomatidae</taxon>
        <taxon>Branchiostoma</taxon>
    </lineage>
</organism>
<dbReference type="FunFam" id="2.60.120.260:FF:000016">
    <property type="entry name" value="Contactin-associated protein-like 4 isoform 1"/>
    <property type="match status" value="1"/>
</dbReference>
<dbReference type="InterPro" id="IPR008979">
    <property type="entry name" value="Galactose-bd-like_sf"/>
</dbReference>
<dbReference type="InterPro" id="IPR001873">
    <property type="entry name" value="ENaC"/>
</dbReference>
<dbReference type="PANTHER" id="PTHR11690:SF299">
    <property type="entry name" value="PICKPOCKET 20, ISOFORM A"/>
    <property type="match status" value="1"/>
</dbReference>
<feature type="transmembrane region" description="Helical" evidence="16">
    <location>
        <begin position="83"/>
        <end position="104"/>
    </location>
</feature>
<keyword evidence="5 14" id="KW-0420">Kringle</keyword>
<evidence type="ECO:0000256" key="1">
    <source>
        <dbReference type="ARBA" id="ARBA00004141"/>
    </source>
</evidence>
<dbReference type="PROSITE" id="PS50070">
    <property type="entry name" value="KRINGLE_2"/>
    <property type="match status" value="1"/>
</dbReference>
<comment type="similarity">
    <text evidence="2">Belongs to the neurexin family.</text>
</comment>
<dbReference type="SUPFAM" id="SSF57440">
    <property type="entry name" value="Kringle-like"/>
    <property type="match status" value="1"/>
</dbReference>
<evidence type="ECO:0000256" key="16">
    <source>
        <dbReference type="SAM" id="Phobius"/>
    </source>
</evidence>
<evidence type="ECO:0000256" key="14">
    <source>
        <dbReference type="PROSITE-ProRule" id="PRU00121"/>
    </source>
</evidence>
<dbReference type="Pfam" id="PF00051">
    <property type="entry name" value="Kringle"/>
    <property type="match status" value="1"/>
</dbReference>
<feature type="disulfide bond" evidence="14">
    <location>
        <begin position="1142"/>
        <end position="1219"/>
    </location>
</feature>
<dbReference type="Gene3D" id="2.60.120.260">
    <property type="entry name" value="Galactose-binding domain-like"/>
    <property type="match status" value="2"/>
</dbReference>
<reference evidence="19" key="1">
    <citation type="submission" date="2022-01" db="EMBL/GenBank/DDBJ databases">
        <authorList>
            <person name="Braso-Vives M."/>
        </authorList>
    </citation>
    <scope>NUCLEOTIDE SEQUENCE</scope>
</reference>
<dbReference type="CDD" id="cd00108">
    <property type="entry name" value="KR"/>
    <property type="match status" value="1"/>
</dbReference>
<dbReference type="GO" id="GO:0015280">
    <property type="term" value="F:ligand-gated sodium channel activity"/>
    <property type="evidence" value="ECO:0007669"/>
    <property type="project" value="TreeGrafter"/>
</dbReference>
<dbReference type="InterPro" id="IPR020903">
    <property type="entry name" value="ENaC_CS"/>
</dbReference>
<dbReference type="InterPro" id="IPR000421">
    <property type="entry name" value="FA58C"/>
</dbReference>
<feature type="domain" description="F5/8 type C" evidence="17">
    <location>
        <begin position="406"/>
        <end position="549"/>
    </location>
</feature>
<keyword evidence="6 15" id="KW-0812">Transmembrane</keyword>
<feature type="disulfide bond" evidence="14">
    <location>
        <begin position="1191"/>
        <end position="1214"/>
    </location>
</feature>
<keyword evidence="13 15" id="KW-0407">Ion channel</keyword>
<dbReference type="Gene3D" id="2.60.470.10">
    <property type="entry name" value="Acid-sensing ion channels like domains"/>
    <property type="match status" value="1"/>
</dbReference>
<dbReference type="InterPro" id="IPR013806">
    <property type="entry name" value="Kringle-like"/>
</dbReference>
<evidence type="ECO:0000259" key="18">
    <source>
        <dbReference type="PROSITE" id="PS50070"/>
    </source>
</evidence>
<evidence type="ECO:0000256" key="6">
    <source>
        <dbReference type="ARBA" id="ARBA00022692"/>
    </source>
</evidence>
<evidence type="ECO:0000256" key="8">
    <source>
        <dbReference type="ARBA" id="ARBA00023053"/>
    </source>
</evidence>
<dbReference type="Proteomes" id="UP000838412">
    <property type="component" value="Chromosome 12"/>
</dbReference>
<keyword evidence="9 15" id="KW-0406">Ion transport</keyword>
<accession>A0A8J9YRY6</accession>
<keyword evidence="10 16" id="KW-0472">Membrane</keyword>
<evidence type="ECO:0000313" key="20">
    <source>
        <dbReference type="Proteomes" id="UP000838412"/>
    </source>
</evidence>
<evidence type="ECO:0000259" key="17">
    <source>
        <dbReference type="PROSITE" id="PS50022"/>
    </source>
</evidence>
<dbReference type="Gene3D" id="2.40.20.10">
    <property type="entry name" value="Plasminogen Kringle 4"/>
    <property type="match status" value="1"/>
</dbReference>
<evidence type="ECO:0000256" key="13">
    <source>
        <dbReference type="ARBA" id="ARBA00023303"/>
    </source>
</evidence>
<evidence type="ECO:0000256" key="7">
    <source>
        <dbReference type="ARBA" id="ARBA00022989"/>
    </source>
</evidence>
<keyword evidence="20" id="KW-1185">Reference proteome</keyword>
<evidence type="ECO:0000256" key="15">
    <source>
        <dbReference type="RuleBase" id="RU000679"/>
    </source>
</evidence>
<dbReference type="SUPFAM" id="SSF49785">
    <property type="entry name" value="Galactose-binding domain-like"/>
    <property type="match status" value="2"/>
</dbReference>
<dbReference type="SMART" id="SM00231">
    <property type="entry name" value="FA58C"/>
    <property type="match status" value="2"/>
</dbReference>
<keyword evidence="4 15" id="KW-0894">Sodium channel</keyword>
<dbReference type="PRINTS" id="PR00018">
    <property type="entry name" value="KRINGLE"/>
</dbReference>
<dbReference type="PANTHER" id="PTHR11690">
    <property type="entry name" value="AMILORIDE-SENSITIVE SODIUM CHANNEL-RELATED"/>
    <property type="match status" value="1"/>
</dbReference>
<dbReference type="PROSITE" id="PS50022">
    <property type="entry name" value="FA58C_3"/>
    <property type="match status" value="2"/>
</dbReference>
<evidence type="ECO:0000313" key="19">
    <source>
        <dbReference type="EMBL" id="CAH1241014.1"/>
    </source>
</evidence>
<feature type="domain" description="F5/8 type C" evidence="17">
    <location>
        <begin position="964"/>
        <end position="1111"/>
    </location>
</feature>